<proteinExistence type="predicted"/>
<dbReference type="Proteomes" id="UP001164733">
    <property type="component" value="Chromosome"/>
</dbReference>
<dbReference type="RefSeq" id="WP_253200016.1">
    <property type="nucleotide sequence ID" value="NZ_CP086239.1"/>
</dbReference>
<evidence type="ECO:0008006" key="3">
    <source>
        <dbReference type="Google" id="ProtNLM"/>
    </source>
</evidence>
<name>A0AA47ELX7_9CLOT</name>
<dbReference type="InterPro" id="IPR027417">
    <property type="entry name" value="P-loop_NTPase"/>
</dbReference>
<accession>A0AA47ELX7</accession>
<organism evidence="1 2">
    <name type="scientific">Clostridium estertheticum</name>
    <dbReference type="NCBI Taxonomy" id="238834"/>
    <lineage>
        <taxon>Bacteria</taxon>
        <taxon>Bacillati</taxon>
        <taxon>Bacillota</taxon>
        <taxon>Clostridia</taxon>
        <taxon>Eubacteriales</taxon>
        <taxon>Clostridiaceae</taxon>
        <taxon>Clostridium</taxon>
    </lineage>
</organism>
<dbReference type="Gene3D" id="3.40.50.300">
    <property type="entry name" value="P-loop containing nucleotide triphosphate hydrolases"/>
    <property type="match status" value="1"/>
</dbReference>
<dbReference type="AlphaFoldDB" id="A0AA47ELX7"/>
<sequence length="52" mass="5767">MPAIVIDNLVKEYKNGFRALDGLSLKVNSSEIFSLLGPNGYEKTVPKCVKLR</sequence>
<evidence type="ECO:0000313" key="1">
    <source>
        <dbReference type="EMBL" id="WAG61819.1"/>
    </source>
</evidence>
<protein>
    <recommendedName>
        <fullName evidence="3">ABC transporter ATP-binding protein</fullName>
    </recommendedName>
</protein>
<dbReference type="EMBL" id="CP086239">
    <property type="protein sequence ID" value="WAG61819.1"/>
    <property type="molecule type" value="Genomic_DNA"/>
</dbReference>
<evidence type="ECO:0000313" key="2">
    <source>
        <dbReference type="Proteomes" id="UP001164733"/>
    </source>
</evidence>
<gene>
    <name evidence="1" type="ORF">LL038_06125</name>
</gene>
<reference evidence="1" key="1">
    <citation type="submission" date="2021-11" db="EMBL/GenBank/DDBJ databases">
        <title>Clostridia strains as spoilage organisms.</title>
        <authorList>
            <person name="Wambui J."/>
            <person name="Stevens M.J.A."/>
            <person name="Stephan R."/>
        </authorList>
    </citation>
    <scope>NUCLEOTIDE SEQUENCE</scope>
    <source>
        <strain evidence="1">CF009</strain>
    </source>
</reference>
<dbReference type="SUPFAM" id="SSF52540">
    <property type="entry name" value="P-loop containing nucleoside triphosphate hydrolases"/>
    <property type="match status" value="1"/>
</dbReference>